<evidence type="ECO:0000259" key="1">
    <source>
        <dbReference type="Pfam" id="PF13462"/>
    </source>
</evidence>
<dbReference type="Pfam" id="PF13462">
    <property type="entry name" value="Thioredoxin_4"/>
    <property type="match status" value="1"/>
</dbReference>
<dbReference type="OrthoDB" id="6399456at2"/>
<dbReference type="AlphaFoldDB" id="A0A1Z4LTB9"/>
<name>A0A1Z4LTB9_9CYAN</name>
<dbReference type="EMBL" id="AP018227">
    <property type="protein sequence ID" value="BAY84486.1"/>
    <property type="molecule type" value="Genomic_DNA"/>
</dbReference>
<organism evidence="2 3">
    <name type="scientific">Calothrix parasitica NIES-267</name>
    <dbReference type="NCBI Taxonomy" id="1973488"/>
    <lineage>
        <taxon>Bacteria</taxon>
        <taxon>Bacillati</taxon>
        <taxon>Cyanobacteriota</taxon>
        <taxon>Cyanophyceae</taxon>
        <taxon>Nostocales</taxon>
        <taxon>Calotrichaceae</taxon>
        <taxon>Calothrix</taxon>
    </lineage>
</organism>
<protein>
    <recommendedName>
        <fullName evidence="1">Thioredoxin-like fold domain-containing protein</fullName>
    </recommendedName>
</protein>
<dbReference type="InterPro" id="IPR036249">
    <property type="entry name" value="Thioredoxin-like_sf"/>
</dbReference>
<proteinExistence type="predicted"/>
<gene>
    <name evidence="2" type="ORF">NIES267_39820</name>
</gene>
<evidence type="ECO:0000313" key="2">
    <source>
        <dbReference type="EMBL" id="BAY84486.1"/>
    </source>
</evidence>
<keyword evidence="3" id="KW-1185">Reference proteome</keyword>
<dbReference type="PANTHER" id="PTHR33875">
    <property type="entry name" value="OS09G0542200 PROTEIN"/>
    <property type="match status" value="1"/>
</dbReference>
<evidence type="ECO:0000313" key="3">
    <source>
        <dbReference type="Proteomes" id="UP000218418"/>
    </source>
</evidence>
<dbReference type="SUPFAM" id="SSF52833">
    <property type="entry name" value="Thioredoxin-like"/>
    <property type="match status" value="1"/>
</dbReference>
<dbReference type="PANTHER" id="PTHR33875:SF2">
    <property type="entry name" value="ACR183CP"/>
    <property type="match status" value="1"/>
</dbReference>
<dbReference type="Proteomes" id="UP000218418">
    <property type="component" value="Chromosome"/>
</dbReference>
<accession>A0A1Z4LTB9</accession>
<dbReference type="InterPro" id="IPR012336">
    <property type="entry name" value="Thioredoxin-like_fold"/>
</dbReference>
<dbReference type="Gene3D" id="3.40.30.10">
    <property type="entry name" value="Glutaredoxin"/>
    <property type="match status" value="1"/>
</dbReference>
<feature type="domain" description="Thioredoxin-like fold" evidence="1">
    <location>
        <begin position="9"/>
        <end position="187"/>
    </location>
</feature>
<sequence>MPIPIPKKPTGYNWGNADAPIQVEMFMDFECPFSKDAWLKVLKVANIYGKERFRLSIEPISLSNHRQSWDVTKAAFIVAGDDTNQFINFASYLFNHQHEYSNGTFKNKTLTQLHNLLAEYAADAANWQDKEDFLYKLESEEIYQKARIPARLGIIRGVWSTPTFFINSFPAEELSSQSTLEDWQAVINPLLN</sequence>
<reference evidence="2 3" key="1">
    <citation type="submission" date="2017-06" db="EMBL/GenBank/DDBJ databases">
        <title>Genome sequencing of cyanobaciteial culture collection at National Institute for Environmental Studies (NIES).</title>
        <authorList>
            <person name="Hirose Y."/>
            <person name="Shimura Y."/>
            <person name="Fujisawa T."/>
            <person name="Nakamura Y."/>
            <person name="Kawachi M."/>
        </authorList>
    </citation>
    <scope>NUCLEOTIDE SEQUENCE [LARGE SCALE GENOMIC DNA]</scope>
    <source>
        <strain evidence="2 3">NIES-267</strain>
    </source>
</reference>